<evidence type="ECO:0000256" key="3">
    <source>
        <dbReference type="ARBA" id="ARBA00022723"/>
    </source>
</evidence>
<reference evidence="9" key="1">
    <citation type="journal article" date="2019" name="Int. J. Syst. Evol. Microbiol.">
        <title>The Global Catalogue of Microorganisms (GCM) 10K type strain sequencing project: providing services to taxonomists for standard genome sequencing and annotation.</title>
        <authorList>
            <consortium name="The Broad Institute Genomics Platform"/>
            <consortium name="The Broad Institute Genome Sequencing Center for Infectious Disease"/>
            <person name="Wu L."/>
            <person name="Ma J."/>
        </authorList>
    </citation>
    <scope>NUCLEOTIDE SEQUENCE [LARGE SCALE GENOMIC DNA]</scope>
    <source>
        <strain evidence="9">CCM 8933</strain>
    </source>
</reference>
<dbReference type="PANTHER" id="PTHR43350">
    <property type="entry name" value="NAD-DEPENDENT ALCOHOL DEHYDROGENASE"/>
    <property type="match status" value="1"/>
</dbReference>
<dbReference type="Pfam" id="PF00107">
    <property type="entry name" value="ADH_zinc_N"/>
    <property type="match status" value="1"/>
</dbReference>
<evidence type="ECO:0000256" key="4">
    <source>
        <dbReference type="ARBA" id="ARBA00022833"/>
    </source>
</evidence>
<protein>
    <submittedName>
        <fullName evidence="8">Alcohol dehydrogenase catalytic domain-containing protein</fullName>
    </submittedName>
</protein>
<dbReference type="Gene3D" id="3.90.180.10">
    <property type="entry name" value="Medium-chain alcohol dehydrogenases, catalytic domain"/>
    <property type="match status" value="1"/>
</dbReference>
<dbReference type="InterPro" id="IPR013149">
    <property type="entry name" value="ADH-like_C"/>
</dbReference>
<evidence type="ECO:0000313" key="9">
    <source>
        <dbReference type="Proteomes" id="UP001596282"/>
    </source>
</evidence>
<dbReference type="Gene3D" id="3.40.50.720">
    <property type="entry name" value="NAD(P)-binding Rossmann-like Domain"/>
    <property type="match status" value="1"/>
</dbReference>
<comment type="similarity">
    <text evidence="2">Belongs to the zinc-containing alcohol dehydrogenase family.</text>
</comment>
<dbReference type="Pfam" id="PF08240">
    <property type="entry name" value="ADH_N"/>
    <property type="match status" value="1"/>
</dbReference>
<keyword evidence="3" id="KW-0479">Metal-binding</keyword>
<evidence type="ECO:0000259" key="7">
    <source>
        <dbReference type="Pfam" id="PF08240"/>
    </source>
</evidence>
<dbReference type="Proteomes" id="UP001596282">
    <property type="component" value="Unassembled WGS sequence"/>
</dbReference>
<feature type="domain" description="Alcohol dehydrogenase-like C-terminal" evidence="6">
    <location>
        <begin position="239"/>
        <end position="315"/>
    </location>
</feature>
<gene>
    <name evidence="8" type="ORF">ACFP5Y_09055</name>
</gene>
<evidence type="ECO:0000256" key="2">
    <source>
        <dbReference type="ARBA" id="ARBA00008072"/>
    </source>
</evidence>
<dbReference type="PANTHER" id="PTHR43350:SF19">
    <property type="entry name" value="D-GULOSIDE 3-DEHYDROGENASE"/>
    <property type="match status" value="1"/>
</dbReference>
<evidence type="ECO:0000259" key="6">
    <source>
        <dbReference type="Pfam" id="PF00107"/>
    </source>
</evidence>
<name>A0ABW1S0N8_9LACO</name>
<dbReference type="InterPro" id="IPR011032">
    <property type="entry name" value="GroES-like_sf"/>
</dbReference>
<evidence type="ECO:0000256" key="1">
    <source>
        <dbReference type="ARBA" id="ARBA00001947"/>
    </source>
</evidence>
<evidence type="ECO:0000313" key="8">
    <source>
        <dbReference type="EMBL" id="MFC6181368.1"/>
    </source>
</evidence>
<comment type="caution">
    <text evidence="8">The sequence shown here is derived from an EMBL/GenBank/DDBJ whole genome shotgun (WGS) entry which is preliminary data.</text>
</comment>
<dbReference type="EMBL" id="JBHSSC010000037">
    <property type="protein sequence ID" value="MFC6181368.1"/>
    <property type="molecule type" value="Genomic_DNA"/>
</dbReference>
<dbReference type="SUPFAM" id="SSF50129">
    <property type="entry name" value="GroES-like"/>
    <property type="match status" value="1"/>
</dbReference>
<keyword evidence="5" id="KW-0560">Oxidoreductase</keyword>
<proteinExistence type="inferred from homology"/>
<accession>A0ABW1S0N8</accession>
<dbReference type="SUPFAM" id="SSF51735">
    <property type="entry name" value="NAD(P)-binding Rossmann-fold domains"/>
    <property type="match status" value="1"/>
</dbReference>
<evidence type="ECO:0000256" key="5">
    <source>
        <dbReference type="ARBA" id="ARBA00023002"/>
    </source>
</evidence>
<keyword evidence="9" id="KW-1185">Reference proteome</keyword>
<sequence>MMNGIDAMKKVTSKTYRLVAPGTMEVQNIEHDLKPGWVDIEPVMASVCHADDRYFAGQRRPEALKKKLPMALLHEGIGVVKESKSAAFKVGQRVVIAPNIPGYVLRGETRKSQIPANYSQDAVFLSSGYDGIAQSDLVHPESGVIPIPDNVPDEIAVLTEVSTIGYHAASHVKDILSKDNVKVALFGDGPVGYMAAAALHFIYGIGKENLTVFGAMKDRLDEVDFAQKEMSTEYDFDNAGEQFDVIFEATGGRFSSTAINEGIKVIKRTGSFVLMGVTEDLVPIDTRDVLEKGLTLYGTSRSTPADFKVVIDEMSQNEAYRQALRKLLPDQEMTVENVSDMVTAFNTILKEKSWHKALLKFEWK</sequence>
<organism evidence="8 9">
    <name type="scientific">Lactiplantibacillus daowaiensis</name>
    <dbReference type="NCBI Taxonomy" id="2559918"/>
    <lineage>
        <taxon>Bacteria</taxon>
        <taxon>Bacillati</taxon>
        <taxon>Bacillota</taxon>
        <taxon>Bacilli</taxon>
        <taxon>Lactobacillales</taxon>
        <taxon>Lactobacillaceae</taxon>
        <taxon>Lactiplantibacillus</taxon>
    </lineage>
</organism>
<feature type="domain" description="Alcohol dehydrogenase-like N-terminal" evidence="7">
    <location>
        <begin position="34"/>
        <end position="149"/>
    </location>
</feature>
<comment type="cofactor">
    <cofactor evidence="1">
        <name>Zn(2+)</name>
        <dbReference type="ChEBI" id="CHEBI:29105"/>
    </cofactor>
</comment>
<dbReference type="InterPro" id="IPR036291">
    <property type="entry name" value="NAD(P)-bd_dom_sf"/>
</dbReference>
<keyword evidence="4" id="KW-0862">Zinc</keyword>
<dbReference type="InterPro" id="IPR013154">
    <property type="entry name" value="ADH-like_N"/>
</dbReference>
<dbReference type="RefSeq" id="WP_379832154.1">
    <property type="nucleotide sequence ID" value="NZ_BJDJ01000014.1"/>
</dbReference>